<feature type="domain" description="Stress-response A/B barrel" evidence="2">
    <location>
        <begin position="5"/>
        <end position="95"/>
    </location>
</feature>
<evidence type="ECO:0000259" key="2">
    <source>
        <dbReference type="PROSITE" id="PS51502"/>
    </source>
</evidence>
<dbReference type="SUPFAM" id="SSF54909">
    <property type="entry name" value="Dimeric alpha+beta barrel"/>
    <property type="match status" value="3"/>
</dbReference>
<dbReference type="EMBL" id="CAADRP010002262">
    <property type="protein sequence ID" value="VFU64244.1"/>
    <property type="molecule type" value="Genomic_DNA"/>
</dbReference>
<feature type="domain" description="Stress-response A/B barrel" evidence="2">
    <location>
        <begin position="104"/>
        <end position="193"/>
    </location>
</feature>
<comment type="subunit">
    <text evidence="1">Homodimer.</text>
</comment>
<dbReference type="InterPro" id="IPR044662">
    <property type="entry name" value="HS1/DABB1-like"/>
</dbReference>
<dbReference type="InterPro" id="IPR013097">
    <property type="entry name" value="Dabb"/>
</dbReference>
<organism evidence="3">
    <name type="scientific">Salix viminalis</name>
    <name type="common">Common osier</name>
    <name type="synonym">Basket willow</name>
    <dbReference type="NCBI Taxonomy" id="40686"/>
    <lineage>
        <taxon>Eukaryota</taxon>
        <taxon>Viridiplantae</taxon>
        <taxon>Streptophyta</taxon>
        <taxon>Embryophyta</taxon>
        <taxon>Tracheophyta</taxon>
        <taxon>Spermatophyta</taxon>
        <taxon>Magnoliopsida</taxon>
        <taxon>eudicotyledons</taxon>
        <taxon>Gunneridae</taxon>
        <taxon>Pentapetalae</taxon>
        <taxon>rosids</taxon>
        <taxon>fabids</taxon>
        <taxon>Malpighiales</taxon>
        <taxon>Salicaceae</taxon>
        <taxon>Saliceae</taxon>
        <taxon>Salix</taxon>
    </lineage>
</organism>
<dbReference type="AlphaFoldDB" id="A0A6N2NHZ3"/>
<protein>
    <recommendedName>
        <fullName evidence="2">Stress-response A/B barrel domain-containing protein</fullName>
    </recommendedName>
</protein>
<evidence type="ECO:0000256" key="1">
    <source>
        <dbReference type="ARBA" id="ARBA00011738"/>
    </source>
</evidence>
<proteinExistence type="predicted"/>
<dbReference type="Pfam" id="PF07876">
    <property type="entry name" value="Dabb"/>
    <property type="match status" value="2"/>
</dbReference>
<dbReference type="PROSITE" id="PS51502">
    <property type="entry name" value="S_R_A_B_BARREL"/>
    <property type="match status" value="2"/>
</dbReference>
<dbReference type="SMART" id="SM00886">
    <property type="entry name" value="Dabb"/>
    <property type="match status" value="2"/>
</dbReference>
<dbReference type="InterPro" id="IPR011008">
    <property type="entry name" value="Dimeric_a/b-barrel"/>
</dbReference>
<dbReference type="Gene3D" id="3.30.70.100">
    <property type="match status" value="3"/>
</dbReference>
<evidence type="ECO:0000313" key="3">
    <source>
        <dbReference type="EMBL" id="VFU64244.1"/>
    </source>
</evidence>
<gene>
    <name evidence="3" type="ORF">SVIM_LOCUS492653</name>
</gene>
<accession>A0A6N2NHZ3</accession>
<sequence>MEQVVKHIVLAKFKEEVTEAEIQKLISDYADLRNHIKQIKGKDVSIENLNQGFTHIFETTFETLEDRSAYVTDPAHVKFGSELLPALEKVVGIDYVPTHMKGVVKHIVLAKFKEGVTKAEIEKLIKDYADLRNHIKQVKGKDVSIENLHQGFTHVFETTFQTLEDRSVYVDHPAHVQFRTAFLHIAEIVAIDYTLEDRSAYGAHPAHVKFDTQLSTTLEKVVVIDYVPRPEP</sequence>
<name>A0A6N2NHZ3_SALVM</name>
<dbReference type="GO" id="GO:0009865">
    <property type="term" value="P:pollen tube adhesion"/>
    <property type="evidence" value="ECO:0007669"/>
    <property type="project" value="TreeGrafter"/>
</dbReference>
<dbReference type="PANTHER" id="PTHR33178:SF10">
    <property type="entry name" value="STRESS-RESPONSE A_B BARREL DOMAIN-CONTAINING PROTEIN"/>
    <property type="match status" value="1"/>
</dbReference>
<reference evidence="3" key="1">
    <citation type="submission" date="2019-03" db="EMBL/GenBank/DDBJ databases">
        <authorList>
            <person name="Mank J."/>
            <person name="Almeida P."/>
        </authorList>
    </citation>
    <scope>NUCLEOTIDE SEQUENCE</scope>
    <source>
        <strain evidence="3">78183</strain>
    </source>
</reference>
<dbReference type="PANTHER" id="PTHR33178">
    <property type="match status" value="1"/>
</dbReference>